<dbReference type="EMBL" id="JAFFHA010000008">
    <property type="protein sequence ID" value="KAK4651279.1"/>
    <property type="molecule type" value="Genomic_DNA"/>
</dbReference>
<reference evidence="1 2" key="1">
    <citation type="journal article" date="2023" name="bioRxiv">
        <title>High-quality genome assemblies of four members of thePodospora anserinaspecies complex.</title>
        <authorList>
            <person name="Ament-Velasquez S.L."/>
            <person name="Vogan A.A."/>
            <person name="Wallerman O."/>
            <person name="Hartmann F."/>
            <person name="Gautier V."/>
            <person name="Silar P."/>
            <person name="Giraud T."/>
            <person name="Johannesson H."/>
        </authorList>
    </citation>
    <scope>NUCLEOTIDE SEQUENCE [LARGE SCALE GENOMIC DNA]</scope>
    <source>
        <strain evidence="1 2">CBS 415.72m</strain>
    </source>
</reference>
<sequence>MDETKAGIGGFMSGKPKFGQRYWAAFGWRAGSLRAVDLESNEAEDSVVLFPSSWCCLNLQLTTLKKKGREDCLSTQDRQTRRLPSGHLVVFIVLTFRIFKDRRQESLMPSLIKARW</sequence>
<name>A0ABR0G6N1_9PEZI</name>
<organism evidence="1 2">
    <name type="scientific">Podospora pseudocomata</name>
    <dbReference type="NCBI Taxonomy" id="2093779"/>
    <lineage>
        <taxon>Eukaryota</taxon>
        <taxon>Fungi</taxon>
        <taxon>Dikarya</taxon>
        <taxon>Ascomycota</taxon>
        <taxon>Pezizomycotina</taxon>
        <taxon>Sordariomycetes</taxon>
        <taxon>Sordariomycetidae</taxon>
        <taxon>Sordariales</taxon>
        <taxon>Podosporaceae</taxon>
        <taxon>Podospora</taxon>
    </lineage>
</organism>
<gene>
    <name evidence="1" type="ORF">QC762_0091070</name>
</gene>
<comment type="caution">
    <text evidence="1">The sequence shown here is derived from an EMBL/GenBank/DDBJ whole genome shotgun (WGS) entry which is preliminary data.</text>
</comment>
<proteinExistence type="predicted"/>
<dbReference type="RefSeq" id="XP_062740254.1">
    <property type="nucleotide sequence ID" value="XM_062884053.1"/>
</dbReference>
<accession>A0ABR0G6N1</accession>
<keyword evidence="2" id="KW-1185">Reference proteome</keyword>
<dbReference type="GeneID" id="87903819"/>
<evidence type="ECO:0000313" key="1">
    <source>
        <dbReference type="EMBL" id="KAK4651279.1"/>
    </source>
</evidence>
<dbReference type="Proteomes" id="UP001323405">
    <property type="component" value="Unassembled WGS sequence"/>
</dbReference>
<evidence type="ECO:0000313" key="2">
    <source>
        <dbReference type="Proteomes" id="UP001323405"/>
    </source>
</evidence>
<protein>
    <submittedName>
        <fullName evidence="1">Uncharacterized protein</fullName>
    </submittedName>
</protein>